<protein>
    <recommendedName>
        <fullName evidence="15">Poly [ADP-ribose] polymerase</fullName>
        <shortName evidence="15">PARP</shortName>
        <ecNumber evidence="15">2.4.2.-</ecNumber>
    </recommendedName>
</protein>
<evidence type="ECO:0000256" key="5">
    <source>
        <dbReference type="ARBA" id="ARBA00022723"/>
    </source>
</evidence>
<dbReference type="GO" id="GO:0006302">
    <property type="term" value="P:double-strand break repair"/>
    <property type="evidence" value="ECO:0007669"/>
    <property type="project" value="TreeGrafter"/>
</dbReference>
<dbReference type="CDD" id="cd01437">
    <property type="entry name" value="parp_like"/>
    <property type="match status" value="1"/>
</dbReference>
<dbReference type="Pfam" id="PF00644">
    <property type="entry name" value="PARP"/>
    <property type="match status" value="1"/>
</dbReference>
<keyword evidence="4" id="KW-0548">Nucleotidyltransferase</keyword>
<evidence type="ECO:0000256" key="4">
    <source>
        <dbReference type="ARBA" id="ARBA00022695"/>
    </source>
</evidence>
<keyword evidence="6" id="KW-0677">Repeat</keyword>
<dbReference type="EMBL" id="JABDHM010000075">
    <property type="protein sequence ID" value="KAF5219209.1"/>
    <property type="molecule type" value="Genomic_DNA"/>
</dbReference>
<evidence type="ECO:0000256" key="11">
    <source>
        <dbReference type="ARBA" id="ARBA00023125"/>
    </source>
</evidence>
<keyword evidence="9" id="KW-0862">Zinc</keyword>
<evidence type="ECO:0000256" key="10">
    <source>
        <dbReference type="ARBA" id="ARBA00023027"/>
    </source>
</evidence>
<evidence type="ECO:0000259" key="17">
    <source>
        <dbReference type="PROSITE" id="PS51059"/>
    </source>
</evidence>
<dbReference type="GO" id="GO:1990404">
    <property type="term" value="F:NAD+-protein mono-ADP-ribosyltransferase activity"/>
    <property type="evidence" value="ECO:0007669"/>
    <property type="project" value="TreeGrafter"/>
</dbReference>
<evidence type="ECO:0000256" key="1">
    <source>
        <dbReference type="ARBA" id="ARBA00004123"/>
    </source>
</evidence>
<dbReference type="PROSITE" id="PS51977">
    <property type="entry name" value="WGR"/>
    <property type="match status" value="1"/>
</dbReference>
<keyword evidence="7" id="KW-0013">ADP-ribosylation</keyword>
<dbReference type="PANTHER" id="PTHR10459:SF60">
    <property type="entry name" value="POLY [ADP-RIBOSE] POLYMERASE 2"/>
    <property type="match status" value="1"/>
</dbReference>
<dbReference type="FunFam" id="2.20.140.10:FF:000001">
    <property type="entry name" value="Poly [ADP-ribose] polymerase"/>
    <property type="match status" value="1"/>
</dbReference>
<feature type="region of interest" description="Disordered" evidence="16">
    <location>
        <begin position="1"/>
        <end position="68"/>
    </location>
</feature>
<feature type="compositionally biased region" description="Low complexity" evidence="16">
    <location>
        <begin position="11"/>
        <end position="68"/>
    </location>
</feature>
<dbReference type="SUPFAM" id="SSF47587">
    <property type="entry name" value="Domain of poly(ADP-ribose) polymerase"/>
    <property type="match status" value="1"/>
</dbReference>
<dbReference type="GO" id="GO:0003950">
    <property type="term" value="F:NAD+ poly-ADP-ribosyltransferase activity"/>
    <property type="evidence" value="ECO:0007669"/>
    <property type="project" value="UniProtKB-UniRule"/>
</dbReference>
<keyword evidence="3 15" id="KW-0808">Transferase</keyword>
<gene>
    <name evidence="20" type="ORF">ECC02_007814</name>
</gene>
<dbReference type="InterPro" id="IPR004102">
    <property type="entry name" value="Poly(ADP-ribose)pol_reg_dom"/>
</dbReference>
<evidence type="ECO:0000256" key="16">
    <source>
        <dbReference type="SAM" id="MobiDB-lite"/>
    </source>
</evidence>
<dbReference type="PROSITE" id="PS51060">
    <property type="entry name" value="PARP_ALPHA_HD"/>
    <property type="match status" value="1"/>
</dbReference>
<feature type="domain" description="PARP catalytic" evidence="17">
    <location>
        <begin position="396"/>
        <end position="616"/>
    </location>
</feature>
<evidence type="ECO:0000256" key="6">
    <source>
        <dbReference type="ARBA" id="ARBA00022737"/>
    </source>
</evidence>
<keyword evidence="8" id="KW-0863">Zinc-finger</keyword>
<dbReference type="GO" id="GO:0016779">
    <property type="term" value="F:nucleotidyltransferase activity"/>
    <property type="evidence" value="ECO:0007669"/>
    <property type="project" value="UniProtKB-KW"/>
</dbReference>
<dbReference type="GO" id="GO:0005730">
    <property type="term" value="C:nucleolus"/>
    <property type="evidence" value="ECO:0007669"/>
    <property type="project" value="TreeGrafter"/>
</dbReference>
<evidence type="ECO:0000259" key="18">
    <source>
        <dbReference type="PROSITE" id="PS51060"/>
    </source>
</evidence>
<organism evidence="20 21">
    <name type="scientific">Trypanosoma cruzi</name>
    <dbReference type="NCBI Taxonomy" id="5693"/>
    <lineage>
        <taxon>Eukaryota</taxon>
        <taxon>Discoba</taxon>
        <taxon>Euglenozoa</taxon>
        <taxon>Kinetoplastea</taxon>
        <taxon>Metakinetoplastina</taxon>
        <taxon>Trypanosomatida</taxon>
        <taxon>Trypanosomatidae</taxon>
        <taxon>Trypanosoma</taxon>
        <taxon>Schizotrypanum</taxon>
    </lineage>
</organism>
<dbReference type="GO" id="GO:0070212">
    <property type="term" value="P:protein poly-ADP-ribosylation"/>
    <property type="evidence" value="ECO:0007669"/>
    <property type="project" value="TreeGrafter"/>
</dbReference>
<keyword evidence="10 15" id="KW-0520">NAD</keyword>
<keyword evidence="11" id="KW-0238">DNA-binding</keyword>
<evidence type="ECO:0000256" key="9">
    <source>
        <dbReference type="ARBA" id="ARBA00022833"/>
    </source>
</evidence>
<dbReference type="VEuPathDB" id="TriTrypDB:BCY84_01859"/>
<dbReference type="Proteomes" id="UP000583944">
    <property type="component" value="Unassembled WGS sequence"/>
</dbReference>
<evidence type="ECO:0000313" key="20">
    <source>
        <dbReference type="EMBL" id="KAF5219209.1"/>
    </source>
</evidence>
<proteinExistence type="inferred from homology"/>
<dbReference type="Pfam" id="PF05406">
    <property type="entry name" value="WGR"/>
    <property type="match status" value="1"/>
</dbReference>
<dbReference type="InterPro" id="IPR036616">
    <property type="entry name" value="Poly(ADP-ribose)pol_reg_dom_sf"/>
</dbReference>
<feature type="domain" description="PARP alpha-helical" evidence="18">
    <location>
        <begin position="273"/>
        <end position="388"/>
    </location>
</feature>
<dbReference type="FunFam" id="3.90.228.10:FF:000017">
    <property type="entry name" value="Poly [ADP-ribose] polymerase"/>
    <property type="match status" value="1"/>
</dbReference>
<dbReference type="SUPFAM" id="SSF56399">
    <property type="entry name" value="ADP-ribosylation"/>
    <property type="match status" value="1"/>
</dbReference>
<dbReference type="InterPro" id="IPR012317">
    <property type="entry name" value="Poly(ADP-ribose)pol_cat_dom"/>
</dbReference>
<dbReference type="InterPro" id="IPR008893">
    <property type="entry name" value="WGR_domain"/>
</dbReference>
<evidence type="ECO:0000256" key="12">
    <source>
        <dbReference type="ARBA" id="ARBA00023242"/>
    </source>
</evidence>
<accession>A0A7J6XXQ9</accession>
<dbReference type="VEuPathDB" id="TriTrypDB:ECC02_007814"/>
<dbReference type="CDD" id="cd08003">
    <property type="entry name" value="WGR_PARP2_like"/>
    <property type="match status" value="1"/>
</dbReference>
<dbReference type="InterPro" id="IPR050800">
    <property type="entry name" value="ARTD/PARP"/>
</dbReference>
<comment type="similarity">
    <text evidence="13">Belongs to the ARTD/PARP family.</text>
</comment>
<sequence length="616" mass="67505">MSPEKLSGAGKASAAKKAPAAKKASAVRKAPAAKKASAVRKAPAAKKASAVRKAPAAKKASAAKKAPAANKASAARKALFPAVNNTVKIIPAMGAAPAAATAPPAATNVGGNSLTPATDITGAKVQQMLRKDRGVVDSFSGKVDTCHVYEKGNDVYQCTLNQTHFSANNNKYFIIQLLEDDAESIYHVFTRWGRVGYGGQNKTVTFSSLGQALYLFEKTFRQKTANHWGSRARFNAVKGRYELMDIDYGAAEDEAEKSGESSAAQGVAKNPVISELPGEVQGLMKLIGCKETMKRLMAEYAINTEKLPLGKISQAQITRAYSLLKSLEAEIKKANPRLEELSDQFYTLIPHAFGRLRPPLISSESMLRQKMEMLEALGKLEVAVSILNAEAPEEIHPLDKLYRRLNCEITPLSRDEPDFRRIVEYANNTQGPTHRFQVEVKQVFTVRRQDEDDPYESFKRLGNRQMLWHGSRITNFIGILSQGLRIAPPEAPCTGYMFGKGIYLADVCTKSANYCYPSGDTKTGLMLLCEAALGKQMELTDSKYMENPMPGTNATKGVGSYFPDPAGAEVVDGVLWPKGRVRKSRISSSLLYPEHIIYNVGQCRMRWLVHVGFKYH</sequence>
<evidence type="ECO:0000256" key="3">
    <source>
        <dbReference type="ARBA" id="ARBA00022679"/>
    </source>
</evidence>
<dbReference type="Gene3D" id="1.20.142.10">
    <property type="entry name" value="Poly(ADP-ribose) polymerase, regulatory domain"/>
    <property type="match status" value="1"/>
</dbReference>
<evidence type="ECO:0000313" key="21">
    <source>
        <dbReference type="Proteomes" id="UP000583944"/>
    </source>
</evidence>
<keyword evidence="5" id="KW-0479">Metal-binding</keyword>
<dbReference type="Gene3D" id="3.90.228.10">
    <property type="match status" value="1"/>
</dbReference>
<dbReference type="GO" id="GO:0003677">
    <property type="term" value="F:DNA binding"/>
    <property type="evidence" value="ECO:0007669"/>
    <property type="project" value="UniProtKB-KW"/>
</dbReference>
<evidence type="ECO:0000256" key="15">
    <source>
        <dbReference type="RuleBase" id="RU362114"/>
    </source>
</evidence>
<dbReference type="Gene3D" id="2.20.140.10">
    <property type="entry name" value="WGR domain"/>
    <property type="match status" value="1"/>
</dbReference>
<dbReference type="InterPro" id="IPR036930">
    <property type="entry name" value="WGR_dom_sf"/>
</dbReference>
<comment type="subcellular location">
    <subcellularLocation>
        <location evidence="1">Nucleus</location>
    </subcellularLocation>
</comment>
<dbReference type="PROSITE" id="PS51059">
    <property type="entry name" value="PARP_CATALYTIC"/>
    <property type="match status" value="1"/>
</dbReference>
<evidence type="ECO:0000256" key="14">
    <source>
        <dbReference type="ARBA" id="ARBA00033987"/>
    </source>
</evidence>
<dbReference type="GO" id="GO:0008270">
    <property type="term" value="F:zinc ion binding"/>
    <property type="evidence" value="ECO:0007669"/>
    <property type="project" value="UniProtKB-KW"/>
</dbReference>
<dbReference type="EC" id="2.4.2.-" evidence="15"/>
<keyword evidence="2 15" id="KW-0328">Glycosyltransferase</keyword>
<name>A0A7J6XXQ9_TRYCR</name>
<comment type="caution">
    <text evidence="20">The sequence shown here is derived from an EMBL/GenBank/DDBJ whole genome shotgun (WGS) entry which is preliminary data.</text>
</comment>
<dbReference type="SMART" id="SM00773">
    <property type="entry name" value="WGR"/>
    <property type="match status" value="1"/>
</dbReference>
<evidence type="ECO:0000259" key="19">
    <source>
        <dbReference type="PROSITE" id="PS51977"/>
    </source>
</evidence>
<evidence type="ECO:0000256" key="8">
    <source>
        <dbReference type="ARBA" id="ARBA00022771"/>
    </source>
</evidence>
<dbReference type="AlphaFoldDB" id="A0A7J6XXQ9"/>
<keyword evidence="12" id="KW-0539">Nucleus</keyword>
<reference evidence="20 21" key="1">
    <citation type="journal article" date="2019" name="Genome Biol. Evol.">
        <title>Nanopore Sequencing Significantly Improves Genome Assembly of the Protozoan Parasite Trypanosoma cruzi.</title>
        <authorList>
            <person name="Diaz-Viraque F."/>
            <person name="Pita S."/>
            <person name="Greif G."/>
            <person name="de Souza R.C.M."/>
            <person name="Iraola G."/>
            <person name="Robello C."/>
        </authorList>
    </citation>
    <scope>NUCLEOTIDE SEQUENCE [LARGE SCALE GENOMIC DNA]</scope>
    <source>
        <strain evidence="20 21">Berenice</strain>
    </source>
</reference>
<comment type="catalytic activity">
    <reaction evidence="14">
        <text>NAD(+) + (ADP-D-ribosyl)n-acceptor = nicotinamide + (ADP-D-ribosyl)n+1-acceptor + H(+).</text>
        <dbReference type="EC" id="2.4.2.30"/>
    </reaction>
</comment>
<dbReference type="FunFam" id="1.20.142.10:FF:000002">
    <property type="entry name" value="Poly [ADP-ribose] polymerase"/>
    <property type="match status" value="1"/>
</dbReference>
<dbReference type="Pfam" id="PF02877">
    <property type="entry name" value="PARP_reg"/>
    <property type="match status" value="1"/>
</dbReference>
<dbReference type="SUPFAM" id="SSF142921">
    <property type="entry name" value="WGR domain-like"/>
    <property type="match status" value="1"/>
</dbReference>
<evidence type="ECO:0000256" key="13">
    <source>
        <dbReference type="ARBA" id="ARBA00024347"/>
    </source>
</evidence>
<evidence type="ECO:0000256" key="7">
    <source>
        <dbReference type="ARBA" id="ARBA00022765"/>
    </source>
</evidence>
<feature type="domain" description="WGR" evidence="19">
    <location>
        <begin position="145"/>
        <end position="241"/>
    </location>
</feature>
<dbReference type="PANTHER" id="PTHR10459">
    <property type="entry name" value="DNA LIGASE"/>
    <property type="match status" value="1"/>
</dbReference>
<evidence type="ECO:0000256" key="2">
    <source>
        <dbReference type="ARBA" id="ARBA00022676"/>
    </source>
</evidence>